<sequence>MGNGPAKLVPSAKEKQAALLLLIHHYVKDIPVPITEDGIAKVPVWRIDCDKLTAKIHHPLKEWRTVLGINEPTPHGIHYDRTGSVVKKDKQLQAEKNKPDTMASASIKK</sequence>
<dbReference type="AlphaFoldDB" id="A0A9D1VIM5"/>
<dbReference type="SUPFAM" id="SSF50475">
    <property type="entry name" value="FMN-binding split barrel"/>
    <property type="match status" value="1"/>
</dbReference>
<gene>
    <name evidence="2" type="ORF">H9856_05845</name>
</gene>
<protein>
    <submittedName>
        <fullName evidence="2">Uncharacterized protein</fullName>
    </submittedName>
</protein>
<accession>A0A9D1VIM5</accession>
<dbReference type="Proteomes" id="UP000824231">
    <property type="component" value="Unassembled WGS sequence"/>
</dbReference>
<proteinExistence type="predicted"/>
<feature type="compositionally biased region" description="Basic and acidic residues" evidence="1">
    <location>
        <begin position="90"/>
        <end position="99"/>
    </location>
</feature>
<dbReference type="EMBL" id="DXFH01000024">
    <property type="protein sequence ID" value="HIX35894.1"/>
    <property type="molecule type" value="Genomic_DNA"/>
</dbReference>
<evidence type="ECO:0000313" key="2">
    <source>
        <dbReference type="EMBL" id="HIX35894.1"/>
    </source>
</evidence>
<evidence type="ECO:0000313" key="3">
    <source>
        <dbReference type="Proteomes" id="UP000824231"/>
    </source>
</evidence>
<dbReference type="InterPro" id="IPR012349">
    <property type="entry name" value="Split_barrel_FMN-bd"/>
</dbReference>
<name>A0A9D1VIM5_9LACO</name>
<reference evidence="2" key="2">
    <citation type="submission" date="2021-04" db="EMBL/GenBank/DDBJ databases">
        <authorList>
            <person name="Gilroy R."/>
        </authorList>
    </citation>
    <scope>NUCLEOTIDE SEQUENCE</scope>
    <source>
        <strain evidence="2">ChiSxjej3B15-572</strain>
    </source>
</reference>
<feature type="region of interest" description="Disordered" evidence="1">
    <location>
        <begin position="90"/>
        <end position="109"/>
    </location>
</feature>
<reference evidence="2" key="1">
    <citation type="journal article" date="2021" name="PeerJ">
        <title>Extensive microbial diversity within the chicken gut microbiome revealed by metagenomics and culture.</title>
        <authorList>
            <person name="Gilroy R."/>
            <person name="Ravi A."/>
            <person name="Getino M."/>
            <person name="Pursley I."/>
            <person name="Horton D.L."/>
            <person name="Alikhan N.F."/>
            <person name="Baker D."/>
            <person name="Gharbi K."/>
            <person name="Hall N."/>
            <person name="Watson M."/>
            <person name="Adriaenssens E.M."/>
            <person name="Foster-Nyarko E."/>
            <person name="Jarju S."/>
            <person name="Secka A."/>
            <person name="Antonio M."/>
            <person name="Oren A."/>
            <person name="Chaudhuri R.R."/>
            <person name="La Ragione R."/>
            <person name="Hildebrand F."/>
            <person name="Pallen M.J."/>
        </authorList>
    </citation>
    <scope>NUCLEOTIDE SEQUENCE</scope>
    <source>
        <strain evidence="2">ChiSxjej3B15-572</strain>
    </source>
</reference>
<dbReference type="Gene3D" id="2.30.110.10">
    <property type="entry name" value="Electron Transport, Fmn-binding Protein, Chain A"/>
    <property type="match status" value="1"/>
</dbReference>
<evidence type="ECO:0000256" key="1">
    <source>
        <dbReference type="SAM" id="MobiDB-lite"/>
    </source>
</evidence>
<organism evidence="2 3">
    <name type="scientific">Candidatus Limosilactobacillus merdigallinarum</name>
    <dbReference type="NCBI Taxonomy" id="2838652"/>
    <lineage>
        <taxon>Bacteria</taxon>
        <taxon>Bacillati</taxon>
        <taxon>Bacillota</taxon>
        <taxon>Bacilli</taxon>
        <taxon>Lactobacillales</taxon>
        <taxon>Lactobacillaceae</taxon>
        <taxon>Limosilactobacillus</taxon>
    </lineage>
</organism>
<comment type="caution">
    <text evidence="2">The sequence shown here is derived from an EMBL/GenBank/DDBJ whole genome shotgun (WGS) entry which is preliminary data.</text>
</comment>